<feature type="domain" description="Ketoreductase" evidence="5">
    <location>
        <begin position="2"/>
        <end position="177"/>
    </location>
</feature>
<dbReference type="PRINTS" id="PR00081">
    <property type="entry name" value="GDHRDH"/>
</dbReference>
<dbReference type="PROSITE" id="PS00061">
    <property type="entry name" value="ADH_SHORT"/>
    <property type="match status" value="1"/>
</dbReference>
<name>A0A176QH01_9MICO</name>
<dbReference type="PIRSF" id="PIRSF000126">
    <property type="entry name" value="11-beta-HSD1"/>
    <property type="match status" value="1"/>
</dbReference>
<proteinExistence type="inferred from homology"/>
<evidence type="ECO:0000256" key="3">
    <source>
        <dbReference type="ARBA" id="ARBA00023002"/>
    </source>
</evidence>
<dbReference type="EMBL" id="LQZG01000001">
    <property type="protein sequence ID" value="OAB88983.1"/>
    <property type="molecule type" value="Genomic_DNA"/>
</dbReference>
<accession>A0A176QH01</accession>
<dbReference type="SUPFAM" id="SSF51735">
    <property type="entry name" value="NAD(P)-binding Rossmann-fold domains"/>
    <property type="match status" value="1"/>
</dbReference>
<evidence type="ECO:0000259" key="5">
    <source>
        <dbReference type="SMART" id="SM00822"/>
    </source>
</evidence>
<dbReference type="InterPro" id="IPR036291">
    <property type="entry name" value="NAD(P)-bd_dom_sf"/>
</dbReference>
<keyword evidence="7" id="KW-1185">Reference proteome</keyword>
<evidence type="ECO:0000256" key="1">
    <source>
        <dbReference type="ARBA" id="ARBA00004240"/>
    </source>
</evidence>
<evidence type="ECO:0000256" key="4">
    <source>
        <dbReference type="RuleBase" id="RU000363"/>
    </source>
</evidence>
<evidence type="ECO:0000313" key="6">
    <source>
        <dbReference type="EMBL" id="OAB88983.1"/>
    </source>
</evidence>
<protein>
    <submittedName>
        <fullName evidence="6">Short-chain dehydrogenase</fullName>
    </submittedName>
</protein>
<gene>
    <name evidence="6" type="ORF">AWH69_04270</name>
</gene>
<keyword evidence="3" id="KW-0560">Oxidoreductase</keyword>
<dbReference type="PANTHER" id="PTHR43899">
    <property type="entry name" value="RH59310P"/>
    <property type="match status" value="1"/>
</dbReference>
<evidence type="ECO:0000313" key="7">
    <source>
        <dbReference type="Proteomes" id="UP000076976"/>
    </source>
</evidence>
<sequence>MSTALVTGATAGIGREFCEQLAAKGEDLVLVARDAARLERVADELRERHGVAVEVLVADLSDRAQLQRVADRLGEADRPVDVLVNNAGYGLATPFAQSEIADEERLLDVLVRAVLVLSHSAARAMTTRGHGRIINVSSVAGYLAGGPYSAAKAYVTTLTESLSGQLRGTGVTATAVCPGYVVTEFHERAGIDHGARSGPLWLDAADLVREALADAERGRAVSVPSAQYKAIATALRHLPRGVVRRATTRSPRGGR</sequence>
<dbReference type="SMART" id="SM00822">
    <property type="entry name" value="PKS_KR"/>
    <property type="match status" value="1"/>
</dbReference>
<dbReference type="Proteomes" id="UP000076976">
    <property type="component" value="Unassembled WGS sequence"/>
</dbReference>
<comment type="similarity">
    <text evidence="2 4">Belongs to the short-chain dehydrogenases/reductases (SDR) family.</text>
</comment>
<dbReference type="InterPro" id="IPR002347">
    <property type="entry name" value="SDR_fam"/>
</dbReference>
<dbReference type="CDD" id="cd05233">
    <property type="entry name" value="SDR_c"/>
    <property type="match status" value="1"/>
</dbReference>
<dbReference type="RefSeq" id="WP_068271937.1">
    <property type="nucleotide sequence ID" value="NZ_LQZG01000001.1"/>
</dbReference>
<dbReference type="PRINTS" id="PR00080">
    <property type="entry name" value="SDRFAMILY"/>
</dbReference>
<dbReference type="GO" id="GO:0016491">
    <property type="term" value="F:oxidoreductase activity"/>
    <property type="evidence" value="ECO:0007669"/>
    <property type="project" value="UniProtKB-KW"/>
</dbReference>
<evidence type="ECO:0000256" key="2">
    <source>
        <dbReference type="ARBA" id="ARBA00006484"/>
    </source>
</evidence>
<organism evidence="6 7">
    <name type="scientific">Janibacter melonis</name>
    <dbReference type="NCBI Taxonomy" id="262209"/>
    <lineage>
        <taxon>Bacteria</taxon>
        <taxon>Bacillati</taxon>
        <taxon>Actinomycetota</taxon>
        <taxon>Actinomycetes</taxon>
        <taxon>Micrococcales</taxon>
        <taxon>Intrasporangiaceae</taxon>
        <taxon>Janibacter</taxon>
    </lineage>
</organism>
<dbReference type="PANTHER" id="PTHR43899:SF13">
    <property type="entry name" value="RH59310P"/>
    <property type="match status" value="1"/>
</dbReference>
<dbReference type="Gene3D" id="3.40.50.720">
    <property type="entry name" value="NAD(P)-binding Rossmann-like Domain"/>
    <property type="match status" value="1"/>
</dbReference>
<comment type="subcellular location">
    <subcellularLocation>
        <location evidence="1">Endoplasmic reticulum</location>
    </subcellularLocation>
</comment>
<dbReference type="Pfam" id="PF00106">
    <property type="entry name" value="adh_short"/>
    <property type="match status" value="1"/>
</dbReference>
<dbReference type="InterPro" id="IPR020904">
    <property type="entry name" value="Sc_DH/Rdtase_CS"/>
</dbReference>
<comment type="caution">
    <text evidence="6">The sequence shown here is derived from an EMBL/GenBank/DDBJ whole genome shotgun (WGS) entry which is preliminary data.</text>
</comment>
<dbReference type="STRING" id="262209.AWH69_04270"/>
<dbReference type="InterPro" id="IPR057326">
    <property type="entry name" value="KR_dom"/>
</dbReference>
<reference evidence="6 7" key="1">
    <citation type="submission" date="2016-01" db="EMBL/GenBank/DDBJ databases">
        <title>Janibacter melonis strain CD11_4 genome sequencing and assembly.</title>
        <authorList>
            <person name="Nair G.R."/>
            <person name="Kaur G."/>
            <person name="Chander A.M."/>
            <person name="Mayilraj S."/>
        </authorList>
    </citation>
    <scope>NUCLEOTIDE SEQUENCE [LARGE SCALE GENOMIC DNA]</scope>
    <source>
        <strain evidence="6 7">CD11-4</strain>
    </source>
</reference>
<dbReference type="AlphaFoldDB" id="A0A176QH01"/>
<dbReference type="InterPro" id="IPR051019">
    <property type="entry name" value="VLCFA-Steroid_DH"/>
</dbReference>